<dbReference type="InterPro" id="IPR029058">
    <property type="entry name" value="AB_hydrolase_fold"/>
</dbReference>
<evidence type="ECO:0000313" key="1">
    <source>
        <dbReference type="EMBL" id="MBD1544668.1"/>
    </source>
</evidence>
<dbReference type="InterPro" id="IPR021440">
    <property type="entry name" value="DUF3089"/>
</dbReference>
<organism evidence="1 2">
    <name type="scientific">Roseibium aggregatum</name>
    <dbReference type="NCBI Taxonomy" id="187304"/>
    <lineage>
        <taxon>Bacteria</taxon>
        <taxon>Pseudomonadati</taxon>
        <taxon>Pseudomonadota</taxon>
        <taxon>Alphaproteobacteria</taxon>
        <taxon>Hyphomicrobiales</taxon>
        <taxon>Stappiaceae</taxon>
        <taxon>Roseibium</taxon>
    </lineage>
</organism>
<name>A0A926NVP7_9HYPH</name>
<gene>
    <name evidence="1" type="ORF">HK439_00195</name>
</gene>
<dbReference type="RefSeq" id="WP_190289349.1">
    <property type="nucleotide sequence ID" value="NZ_JABFCZ010000001.1"/>
</dbReference>
<evidence type="ECO:0000313" key="2">
    <source>
        <dbReference type="Proteomes" id="UP000598467"/>
    </source>
</evidence>
<dbReference type="Pfam" id="PF11288">
    <property type="entry name" value="DUF3089"/>
    <property type="match status" value="1"/>
</dbReference>
<dbReference type="EMBL" id="JABFCZ010000001">
    <property type="protein sequence ID" value="MBD1544668.1"/>
    <property type="molecule type" value="Genomic_DNA"/>
</dbReference>
<accession>A0A926NVP7</accession>
<reference evidence="1" key="1">
    <citation type="submission" date="2020-05" db="EMBL/GenBank/DDBJ databases">
        <title>Identification of trans-AT polyketide cluster in two marine bacteria, producers of a novel glutaramide-containing polyketide sesbanimide D and analogs.</title>
        <authorList>
            <person name="Kacar D."/>
            <person name="Rodriguez P."/>
            <person name="Canedo L."/>
            <person name="Gonzalez E."/>
            <person name="Galan B."/>
            <person name="De La Calle F."/>
            <person name="Garcia J.L."/>
        </authorList>
    </citation>
    <scope>NUCLEOTIDE SEQUENCE</scope>
    <source>
        <strain evidence="1">PHM038</strain>
    </source>
</reference>
<dbReference type="AlphaFoldDB" id="A0A926NVP7"/>
<protein>
    <submittedName>
        <fullName evidence="1">DUF3089 domain-containing protein</fullName>
    </submittedName>
</protein>
<comment type="caution">
    <text evidence="1">The sequence shown here is derived from an EMBL/GenBank/DDBJ whole genome shotgun (WGS) entry which is preliminary data.</text>
</comment>
<dbReference type="SUPFAM" id="SSF53474">
    <property type="entry name" value="alpha/beta-Hydrolases"/>
    <property type="match status" value="1"/>
</dbReference>
<dbReference type="Proteomes" id="UP000598467">
    <property type="component" value="Unassembled WGS sequence"/>
</dbReference>
<proteinExistence type="predicted"/>
<sequence length="350" mass="38746">MSLVVWNRLRLLELSRPALLLITGLAFAALPVSDNTAAIAGTAELPPFTTADVPPAPDYDKDSSWLARPDDPDKYAVDIIWIYPTVLYDNSAWLMDITRKDLIAGAEETVETEAHAFSGLANLYAPFYRQMNLSGFNLPDEQRDAIVAYGEEDVRRALKYYLDHYNKGRPFIVAAHSQGSYVLTQLALDHWGKIGHEDRMIAAYAIGWSITDEDLKTNPKITICAEAHQTGCFISYNSVAAGHQKDAPMILPGAIVVNPLTWTRDDALAPASLNRGSTFFNKDDTSKTLPHFTSAQIADGGLVVTPKDPSLVESPFFPAGVYHSYDYSLFFENIRANAAQRIEAYLTKPR</sequence>